<evidence type="ECO:0000313" key="2">
    <source>
        <dbReference type="EMBL" id="GAI22202.1"/>
    </source>
</evidence>
<feature type="transmembrane region" description="Helical" evidence="1">
    <location>
        <begin position="6"/>
        <end position="25"/>
    </location>
</feature>
<dbReference type="EMBL" id="BARV01022630">
    <property type="protein sequence ID" value="GAI22202.1"/>
    <property type="molecule type" value="Genomic_DNA"/>
</dbReference>
<reference evidence="2" key="1">
    <citation type="journal article" date="2014" name="Front. Microbiol.">
        <title>High frequency of phylogenetically diverse reductive dehalogenase-homologous genes in deep subseafloor sedimentary metagenomes.</title>
        <authorList>
            <person name="Kawai M."/>
            <person name="Futagami T."/>
            <person name="Toyoda A."/>
            <person name="Takaki Y."/>
            <person name="Nishi S."/>
            <person name="Hori S."/>
            <person name="Arai W."/>
            <person name="Tsubouchi T."/>
            <person name="Morono Y."/>
            <person name="Uchiyama I."/>
            <person name="Ito T."/>
            <person name="Fujiyama A."/>
            <person name="Inagaki F."/>
            <person name="Takami H."/>
        </authorList>
    </citation>
    <scope>NUCLEOTIDE SEQUENCE</scope>
    <source>
        <strain evidence="2">Expedition CK06-06</strain>
    </source>
</reference>
<gene>
    <name evidence="2" type="ORF">S06H3_37269</name>
</gene>
<keyword evidence="1" id="KW-0472">Membrane</keyword>
<sequence>MARANIDVGSIIGVVVILIVGTTVLPIIMDSVATAAACLTGAAATMLNLVPL</sequence>
<feature type="transmembrane region" description="Helical" evidence="1">
    <location>
        <begin position="32"/>
        <end position="50"/>
    </location>
</feature>
<evidence type="ECO:0000256" key="1">
    <source>
        <dbReference type="SAM" id="Phobius"/>
    </source>
</evidence>
<proteinExistence type="predicted"/>
<accession>X1LS50</accession>
<protein>
    <submittedName>
        <fullName evidence="2">Uncharacterized protein</fullName>
    </submittedName>
</protein>
<keyword evidence="1" id="KW-0812">Transmembrane</keyword>
<comment type="caution">
    <text evidence="2">The sequence shown here is derived from an EMBL/GenBank/DDBJ whole genome shotgun (WGS) entry which is preliminary data.</text>
</comment>
<name>X1LS50_9ZZZZ</name>
<dbReference type="AlphaFoldDB" id="X1LS50"/>
<keyword evidence="1" id="KW-1133">Transmembrane helix</keyword>
<organism evidence="2">
    <name type="scientific">marine sediment metagenome</name>
    <dbReference type="NCBI Taxonomy" id="412755"/>
    <lineage>
        <taxon>unclassified sequences</taxon>
        <taxon>metagenomes</taxon>
        <taxon>ecological metagenomes</taxon>
    </lineage>
</organism>